<dbReference type="EMBL" id="GDHC01002779">
    <property type="protein sequence ID" value="JAQ15850.1"/>
    <property type="molecule type" value="Transcribed_RNA"/>
</dbReference>
<dbReference type="SUPFAM" id="SSF82153">
    <property type="entry name" value="FAS1 domain"/>
    <property type="match status" value="3"/>
</dbReference>
<dbReference type="AlphaFoldDB" id="A0A146KNY9"/>
<evidence type="ECO:0000313" key="4">
    <source>
        <dbReference type="EMBL" id="JAP98213.1"/>
    </source>
</evidence>
<dbReference type="PANTHER" id="PTHR10900:SF124">
    <property type="entry name" value="FI05614P"/>
    <property type="match status" value="1"/>
</dbReference>
<evidence type="ECO:0000313" key="5">
    <source>
        <dbReference type="EMBL" id="JAQ15850.1"/>
    </source>
</evidence>
<feature type="domain" description="FAS1" evidence="3">
    <location>
        <begin position="29"/>
        <end position="156"/>
    </location>
</feature>
<dbReference type="InterPro" id="IPR000782">
    <property type="entry name" value="FAS1_domain"/>
</dbReference>
<gene>
    <name evidence="4" type="primary">Tgfbi_2</name>
    <name evidence="5" type="synonym">Tgfbi_3</name>
    <name evidence="5" type="ORF">g.82593</name>
    <name evidence="4" type="ORF">g.82597</name>
</gene>
<dbReference type="Pfam" id="PF02469">
    <property type="entry name" value="Fasciclin"/>
    <property type="match status" value="3"/>
</dbReference>
<feature type="domain" description="FAS1" evidence="3">
    <location>
        <begin position="334"/>
        <end position="466"/>
    </location>
</feature>
<feature type="chain" id="PRO_5007526621" evidence="2">
    <location>
        <begin position="18"/>
        <end position="537"/>
    </location>
</feature>
<dbReference type="SMART" id="SM00554">
    <property type="entry name" value="FAS1"/>
    <property type="match status" value="3"/>
</dbReference>
<keyword evidence="2" id="KW-0732">Signal</keyword>
<dbReference type="PANTHER" id="PTHR10900">
    <property type="entry name" value="PERIOSTIN-RELATED"/>
    <property type="match status" value="1"/>
</dbReference>
<accession>A0A146KNY9</accession>
<evidence type="ECO:0000256" key="1">
    <source>
        <dbReference type="SAM" id="MobiDB-lite"/>
    </source>
</evidence>
<organism evidence="4">
    <name type="scientific">Lygus hesperus</name>
    <name type="common">Western plant bug</name>
    <dbReference type="NCBI Taxonomy" id="30085"/>
    <lineage>
        <taxon>Eukaryota</taxon>
        <taxon>Metazoa</taxon>
        <taxon>Ecdysozoa</taxon>
        <taxon>Arthropoda</taxon>
        <taxon>Hexapoda</taxon>
        <taxon>Insecta</taxon>
        <taxon>Pterygota</taxon>
        <taxon>Neoptera</taxon>
        <taxon>Paraneoptera</taxon>
        <taxon>Hemiptera</taxon>
        <taxon>Heteroptera</taxon>
        <taxon>Panheteroptera</taxon>
        <taxon>Cimicomorpha</taxon>
        <taxon>Miridae</taxon>
        <taxon>Mirini</taxon>
        <taxon>Lygus</taxon>
    </lineage>
</organism>
<feature type="domain" description="FAS1" evidence="3">
    <location>
        <begin position="158"/>
        <end position="301"/>
    </location>
</feature>
<dbReference type="EMBL" id="GDHC01020415">
    <property type="protein sequence ID" value="JAP98213.1"/>
    <property type="molecule type" value="Transcribed_RNA"/>
</dbReference>
<sequence>MGLYVLALVAALTIFAASPVVPSLILPNMTGIDGELISKLGVDRFFSLWIVFNNDDVTTSDKQFTILAPVNNASIQVPMERLKSHPESVKKLLLDHVVVGQRLDLGIGADLSFTTLGGRTVQIKSKPGGLVANGANVATDKVDVGIGRLIIIDNYLFPEDLTADHSFVQDMTQVLSLLQSGVRVFQHLLARSNVTKLLKKEEDYTVLVPTDRAFQRWHPIDWGFYPFSVPEFTEMVLVNHFIKGSIKQETLTGSNTVTSLGGRQITFAKTNDGLITANGVELVKGDTPINKGNIMFVTEVLFVDEQVVSQLHEEHRDKETPPLLAFPWFGSQFLSHAFVALEADARFKHVTRFLNQADLAFYVSGAGYTFFVPTDAAFNQLRLENAPDNVLASSEKGMSVLLSHFVKTRLYDKDIKDGATFTSLSNRTLHISRKPGSNGTVEGADIIEKEVFVYNLGTMFFVNRVIFGDEIPCDFNSSVTTVAPSREMTTSLAEDIDATTGPDILLEESTVPTTTAIPVSPAASSEFTPSVISSKKK</sequence>
<reference evidence="4" key="1">
    <citation type="journal article" date="2016" name="Gigascience">
        <title>De novo construction of an expanded transcriptome assembly for the western tarnished plant bug, Lygus hesperus.</title>
        <authorList>
            <person name="Tassone E.E."/>
            <person name="Geib S.M."/>
            <person name="Hall B."/>
            <person name="Fabrick J.A."/>
            <person name="Brent C.S."/>
            <person name="Hull J.J."/>
        </authorList>
    </citation>
    <scope>NUCLEOTIDE SEQUENCE</scope>
</reference>
<dbReference type="PROSITE" id="PS50213">
    <property type="entry name" value="FAS1"/>
    <property type="match status" value="3"/>
</dbReference>
<feature type="signal peptide" evidence="2">
    <location>
        <begin position="1"/>
        <end position="17"/>
    </location>
</feature>
<dbReference type="InterPro" id="IPR050904">
    <property type="entry name" value="Adhesion/Biosynth-related"/>
</dbReference>
<protein>
    <submittedName>
        <fullName evidence="4">Transforming growth factor-beta-induced protein ig-h3</fullName>
    </submittedName>
</protein>
<dbReference type="Gene3D" id="2.30.180.10">
    <property type="entry name" value="FAS1 domain"/>
    <property type="match status" value="3"/>
</dbReference>
<evidence type="ECO:0000256" key="2">
    <source>
        <dbReference type="SAM" id="SignalP"/>
    </source>
</evidence>
<evidence type="ECO:0000259" key="3">
    <source>
        <dbReference type="PROSITE" id="PS50213"/>
    </source>
</evidence>
<name>A0A146KNY9_LYGHE</name>
<feature type="region of interest" description="Disordered" evidence="1">
    <location>
        <begin position="515"/>
        <end position="537"/>
    </location>
</feature>
<dbReference type="InterPro" id="IPR036378">
    <property type="entry name" value="FAS1_dom_sf"/>
</dbReference>
<proteinExistence type="predicted"/>